<dbReference type="RefSeq" id="WP_176008972.1">
    <property type="nucleotide sequence ID" value="NZ_CP041372.2"/>
</dbReference>
<evidence type="ECO:0000313" key="2">
    <source>
        <dbReference type="EMBL" id="QKS70935.1"/>
    </source>
</evidence>
<dbReference type="EMBL" id="CP041372">
    <property type="protein sequence ID" value="QKS70935.1"/>
    <property type="molecule type" value="Genomic_DNA"/>
</dbReference>
<protein>
    <submittedName>
        <fullName evidence="2">YqzE family protein</fullName>
    </submittedName>
</protein>
<accession>A0A859FFF1</accession>
<reference evidence="3" key="1">
    <citation type="submission" date="2019-07" db="EMBL/GenBank/DDBJ databases">
        <title>Bacillus alkalisoli sp. nov. isolated from saline soil.</title>
        <authorList>
            <person name="Sun J.-Q."/>
            <person name="Xu L."/>
        </authorList>
    </citation>
    <scope>NUCLEOTIDE SEQUENCE [LARGE SCALE GENOMIC DNA]</scope>
    <source>
        <strain evidence="3">M4U3P1</strain>
    </source>
</reference>
<keyword evidence="1" id="KW-0472">Membrane</keyword>
<name>A0A859FFF1_9BACI</name>
<keyword evidence="1" id="KW-1133">Transmembrane helix</keyword>
<dbReference type="Proteomes" id="UP000318138">
    <property type="component" value="Chromosome"/>
</dbReference>
<sequence length="45" mass="5521">MKTDEYVRYVTTWAMKPKKRTHRPLAFHLFGFIPMAIRLLFSRHK</sequence>
<dbReference type="AlphaFoldDB" id="A0A859FFF1"/>
<keyword evidence="3" id="KW-1185">Reference proteome</keyword>
<evidence type="ECO:0000256" key="1">
    <source>
        <dbReference type="SAM" id="Phobius"/>
    </source>
</evidence>
<dbReference type="KEGG" id="psua:FLK61_29880"/>
<keyword evidence="1" id="KW-0812">Transmembrane</keyword>
<proteinExistence type="predicted"/>
<evidence type="ECO:0000313" key="3">
    <source>
        <dbReference type="Proteomes" id="UP000318138"/>
    </source>
</evidence>
<gene>
    <name evidence="2" type="ORF">FLK61_29880</name>
</gene>
<feature type="transmembrane region" description="Helical" evidence="1">
    <location>
        <begin position="25"/>
        <end position="41"/>
    </location>
</feature>
<organism evidence="2 3">
    <name type="scientific">Paenalkalicoccus suaedae</name>
    <dbReference type="NCBI Taxonomy" id="2592382"/>
    <lineage>
        <taxon>Bacteria</taxon>
        <taxon>Bacillati</taxon>
        <taxon>Bacillota</taxon>
        <taxon>Bacilli</taxon>
        <taxon>Bacillales</taxon>
        <taxon>Bacillaceae</taxon>
        <taxon>Paenalkalicoccus</taxon>
    </lineage>
</organism>